<evidence type="ECO:0000256" key="2">
    <source>
        <dbReference type="ARBA" id="ARBA00023125"/>
    </source>
</evidence>
<reference evidence="6 7" key="1">
    <citation type="submission" date="2019-03" db="EMBL/GenBank/DDBJ databases">
        <title>Draft genome sequences of novel Actinobacteria.</title>
        <authorList>
            <person name="Sahin N."/>
            <person name="Ay H."/>
            <person name="Saygin H."/>
        </authorList>
    </citation>
    <scope>NUCLEOTIDE SEQUENCE [LARGE SCALE GENOMIC DNA]</scope>
    <source>
        <strain evidence="6 7">DSM 45347</strain>
    </source>
</reference>
<dbReference type="Gene3D" id="1.10.10.10">
    <property type="entry name" value="Winged helix-like DNA-binding domain superfamily/Winged helix DNA-binding domain"/>
    <property type="match status" value="1"/>
</dbReference>
<evidence type="ECO:0000313" key="7">
    <source>
        <dbReference type="Proteomes" id="UP000295431"/>
    </source>
</evidence>
<keyword evidence="1" id="KW-0805">Transcription regulation</keyword>
<keyword evidence="2" id="KW-0238">DNA-binding</keyword>
<dbReference type="InterPro" id="IPR001845">
    <property type="entry name" value="HTH_ArsR_DNA-bd_dom"/>
</dbReference>
<dbReference type="Proteomes" id="UP000295431">
    <property type="component" value="Unassembled WGS sequence"/>
</dbReference>
<dbReference type="AlphaFoldDB" id="A0A4R4P5N6"/>
<feature type="region of interest" description="Disordered" evidence="4">
    <location>
        <begin position="312"/>
        <end position="331"/>
    </location>
</feature>
<feature type="domain" description="HTH arsR-type" evidence="5">
    <location>
        <begin position="244"/>
        <end position="316"/>
    </location>
</feature>
<dbReference type="GO" id="GO:0003700">
    <property type="term" value="F:DNA-binding transcription factor activity"/>
    <property type="evidence" value="ECO:0007669"/>
    <property type="project" value="InterPro"/>
</dbReference>
<dbReference type="RefSeq" id="WP_131939433.1">
    <property type="nucleotide sequence ID" value="NZ_BAAAMX010000006.1"/>
</dbReference>
<dbReference type="InterPro" id="IPR011991">
    <property type="entry name" value="ArsR-like_HTH"/>
</dbReference>
<dbReference type="PANTHER" id="PTHR43132">
    <property type="entry name" value="ARSENICAL RESISTANCE OPERON REPRESSOR ARSR-RELATED"/>
    <property type="match status" value="1"/>
</dbReference>
<dbReference type="SMART" id="SM00418">
    <property type="entry name" value="HTH_ARSR"/>
    <property type="match status" value="1"/>
</dbReference>
<keyword evidence="7" id="KW-1185">Reference proteome</keyword>
<proteinExistence type="predicted"/>
<gene>
    <name evidence="6" type="ORF">E1284_13645</name>
</gene>
<dbReference type="InterPro" id="IPR036388">
    <property type="entry name" value="WH-like_DNA-bd_sf"/>
</dbReference>
<evidence type="ECO:0000313" key="6">
    <source>
        <dbReference type="EMBL" id="TDC16090.1"/>
    </source>
</evidence>
<comment type="caution">
    <text evidence="6">The sequence shown here is derived from an EMBL/GenBank/DDBJ whole genome shotgun (WGS) entry which is preliminary data.</text>
</comment>
<organism evidence="6 7">
    <name type="scientific">Actinomadura bangladeshensis</name>
    <dbReference type="NCBI Taxonomy" id="453573"/>
    <lineage>
        <taxon>Bacteria</taxon>
        <taxon>Bacillati</taxon>
        <taxon>Actinomycetota</taxon>
        <taxon>Actinomycetes</taxon>
        <taxon>Streptosporangiales</taxon>
        <taxon>Thermomonosporaceae</taxon>
        <taxon>Actinomadura</taxon>
    </lineage>
</organism>
<dbReference type="InterPro" id="IPR036390">
    <property type="entry name" value="WH_DNA-bd_sf"/>
</dbReference>
<name>A0A4R4P5N6_9ACTN</name>
<dbReference type="CDD" id="cd00090">
    <property type="entry name" value="HTH_ARSR"/>
    <property type="match status" value="1"/>
</dbReference>
<dbReference type="GO" id="GO:0003677">
    <property type="term" value="F:DNA binding"/>
    <property type="evidence" value="ECO:0007669"/>
    <property type="project" value="UniProtKB-KW"/>
</dbReference>
<dbReference type="InterPro" id="IPR051011">
    <property type="entry name" value="Metal_resp_trans_reg"/>
</dbReference>
<feature type="compositionally biased region" description="Gly residues" evidence="4">
    <location>
        <begin position="322"/>
        <end position="331"/>
    </location>
</feature>
<sequence length="331" mass="34729">MLRLWLDYDDLARIRITPGLSPIAQTVLSAQALRATGPEPVPGAWRARTRAKLTGPSRLLLDLVPPGRWLPDFLTPYTRVPGLDSELDTVASTPVRRIRAELERSHGARSPASWLPRLVSGDGETMRALVRGLRDFHRIALADVWPELSAHLRAEAAGLAGTMAGSGVGGLLGGMHPAVRWTPPVLEIETLRDGDVRLQGRGLAIMPSPFVAGPRVLIGGDSPATVVLPASRTFSGTSDAALPRVFGRTRAAALRSVADGELTTGALAARLGVSAASASQHVSALRGAGLISSERRGKTVHHALTPLGERLLLRGESPPSGPGGQPCGPSG</sequence>
<dbReference type="PANTHER" id="PTHR43132:SF8">
    <property type="entry name" value="HTH-TYPE TRANSCRIPTIONAL REGULATOR KMTR"/>
    <property type="match status" value="1"/>
</dbReference>
<dbReference type="SUPFAM" id="SSF46785">
    <property type="entry name" value="Winged helix' DNA-binding domain"/>
    <property type="match status" value="1"/>
</dbReference>
<evidence type="ECO:0000256" key="3">
    <source>
        <dbReference type="ARBA" id="ARBA00023163"/>
    </source>
</evidence>
<evidence type="ECO:0000256" key="1">
    <source>
        <dbReference type="ARBA" id="ARBA00023015"/>
    </source>
</evidence>
<dbReference type="Pfam" id="PF01022">
    <property type="entry name" value="HTH_5"/>
    <property type="match status" value="1"/>
</dbReference>
<keyword evidence="3" id="KW-0804">Transcription</keyword>
<dbReference type="EMBL" id="SMJW01000056">
    <property type="protein sequence ID" value="TDC16090.1"/>
    <property type="molecule type" value="Genomic_DNA"/>
</dbReference>
<dbReference type="OrthoDB" id="3808065at2"/>
<protein>
    <submittedName>
        <fullName evidence="6">Transcriptional regulator</fullName>
    </submittedName>
</protein>
<evidence type="ECO:0000259" key="5">
    <source>
        <dbReference type="SMART" id="SM00418"/>
    </source>
</evidence>
<accession>A0A4R4P5N6</accession>
<evidence type="ECO:0000256" key="4">
    <source>
        <dbReference type="SAM" id="MobiDB-lite"/>
    </source>
</evidence>